<sequence>MNIYIHSCSNHQITGVRSPTNTEHRSSMSHSANAANRIKQEAGFPSRFPDDNLILAGFNDKELYNPKSKHDSSRLPLVAAFPPHLPRAADLAETEDTLERSAADSFTSRGKPSLFRDDNKQQRPSSPSEANMERYSGYRACES</sequence>
<organism evidence="2 3">
    <name type="scientific">Liparis tanakae</name>
    <name type="common">Tanaka's snailfish</name>
    <dbReference type="NCBI Taxonomy" id="230148"/>
    <lineage>
        <taxon>Eukaryota</taxon>
        <taxon>Metazoa</taxon>
        <taxon>Chordata</taxon>
        <taxon>Craniata</taxon>
        <taxon>Vertebrata</taxon>
        <taxon>Euteleostomi</taxon>
        <taxon>Actinopterygii</taxon>
        <taxon>Neopterygii</taxon>
        <taxon>Teleostei</taxon>
        <taxon>Neoteleostei</taxon>
        <taxon>Acanthomorphata</taxon>
        <taxon>Eupercaria</taxon>
        <taxon>Perciformes</taxon>
        <taxon>Cottioidei</taxon>
        <taxon>Cottales</taxon>
        <taxon>Liparidae</taxon>
        <taxon>Liparis</taxon>
    </lineage>
</organism>
<accession>A0A4Z2FJM9</accession>
<gene>
    <name evidence="2" type="ORF">EYF80_048412</name>
</gene>
<dbReference type="EMBL" id="SRLO01001109">
    <property type="protein sequence ID" value="TNN41427.1"/>
    <property type="molecule type" value="Genomic_DNA"/>
</dbReference>
<evidence type="ECO:0000256" key="1">
    <source>
        <dbReference type="SAM" id="MobiDB-lite"/>
    </source>
</evidence>
<evidence type="ECO:0000313" key="3">
    <source>
        <dbReference type="Proteomes" id="UP000314294"/>
    </source>
</evidence>
<dbReference type="AlphaFoldDB" id="A0A4Z2FJM9"/>
<protein>
    <submittedName>
        <fullName evidence="2">Uncharacterized protein</fullName>
    </submittedName>
</protein>
<feature type="region of interest" description="Disordered" evidence="1">
    <location>
        <begin position="88"/>
        <end position="143"/>
    </location>
</feature>
<proteinExistence type="predicted"/>
<evidence type="ECO:0000313" key="2">
    <source>
        <dbReference type="EMBL" id="TNN41427.1"/>
    </source>
</evidence>
<comment type="caution">
    <text evidence="2">The sequence shown here is derived from an EMBL/GenBank/DDBJ whole genome shotgun (WGS) entry which is preliminary data.</text>
</comment>
<name>A0A4Z2FJM9_9TELE</name>
<keyword evidence="3" id="KW-1185">Reference proteome</keyword>
<reference evidence="2 3" key="1">
    <citation type="submission" date="2019-03" db="EMBL/GenBank/DDBJ databases">
        <title>First draft genome of Liparis tanakae, snailfish: a comprehensive survey of snailfish specific genes.</title>
        <authorList>
            <person name="Kim W."/>
            <person name="Song I."/>
            <person name="Jeong J.-H."/>
            <person name="Kim D."/>
            <person name="Kim S."/>
            <person name="Ryu S."/>
            <person name="Song J.Y."/>
            <person name="Lee S.K."/>
        </authorList>
    </citation>
    <scope>NUCLEOTIDE SEQUENCE [LARGE SCALE GENOMIC DNA]</scope>
    <source>
        <tissue evidence="2">Muscle</tissue>
    </source>
</reference>
<dbReference type="Proteomes" id="UP000314294">
    <property type="component" value="Unassembled WGS sequence"/>
</dbReference>